<comment type="function">
    <text evidence="2">Catalyzes the methylthiolation of N6-threonylcarbamoyladenosine (t(6)A), leading to the formation of 2-methylthio-N6-threonylcarbamoyladenosine (ms(2)t(6)A) at position 37 in tRNAs that read codons beginning with adenine.</text>
</comment>
<dbReference type="SMART" id="SM00729">
    <property type="entry name" value="Elp3"/>
    <property type="match status" value="1"/>
</dbReference>
<dbReference type="PANTHER" id="PTHR11918:SF45">
    <property type="entry name" value="THREONYLCARBAMOYLADENOSINE TRNA METHYLTHIOTRANSFERASE"/>
    <property type="match status" value="1"/>
</dbReference>
<gene>
    <name evidence="19" type="ORF">CSTERTH_10365</name>
</gene>
<evidence type="ECO:0000256" key="9">
    <source>
        <dbReference type="ARBA" id="ARBA00022723"/>
    </source>
</evidence>
<dbReference type="Proteomes" id="UP000092971">
    <property type="component" value="Chromosome"/>
</dbReference>
<dbReference type="SFLD" id="SFLDF00295">
    <property type="entry name" value="threonylcarbamoyladenosine_tRN"/>
    <property type="match status" value="1"/>
</dbReference>
<dbReference type="EMBL" id="CP014672">
    <property type="protein sequence ID" value="ANW99402.1"/>
    <property type="molecule type" value="Genomic_DNA"/>
</dbReference>
<dbReference type="SUPFAM" id="SSF102114">
    <property type="entry name" value="Radical SAM enzymes"/>
    <property type="match status" value="1"/>
</dbReference>
<keyword evidence="8" id="KW-0819">tRNA processing</keyword>
<accession>A0A1B1YF55</accession>
<comment type="cofactor">
    <cofactor evidence="1">
        <name>[4Fe-4S] cluster</name>
        <dbReference type="ChEBI" id="CHEBI:49883"/>
    </cofactor>
</comment>
<evidence type="ECO:0000256" key="2">
    <source>
        <dbReference type="ARBA" id="ARBA00002399"/>
    </source>
</evidence>
<evidence type="ECO:0000256" key="12">
    <source>
        <dbReference type="ARBA" id="ARBA00031213"/>
    </source>
</evidence>
<dbReference type="InterPro" id="IPR007197">
    <property type="entry name" value="rSAM"/>
</dbReference>
<evidence type="ECO:0000256" key="5">
    <source>
        <dbReference type="ARBA" id="ARBA00022490"/>
    </source>
</evidence>
<evidence type="ECO:0000313" key="20">
    <source>
        <dbReference type="Proteomes" id="UP000092971"/>
    </source>
</evidence>
<feature type="domain" description="MTTase N-terminal" evidence="17">
    <location>
        <begin position="2"/>
        <end position="114"/>
    </location>
</feature>
<evidence type="ECO:0000259" key="18">
    <source>
        <dbReference type="PROSITE" id="PS51918"/>
    </source>
</evidence>
<evidence type="ECO:0000256" key="3">
    <source>
        <dbReference type="ARBA" id="ARBA00013273"/>
    </source>
</evidence>
<dbReference type="Pfam" id="PF00919">
    <property type="entry name" value="UPF0004"/>
    <property type="match status" value="1"/>
</dbReference>
<dbReference type="CDD" id="cd01335">
    <property type="entry name" value="Radical_SAM"/>
    <property type="match status" value="1"/>
</dbReference>
<dbReference type="RefSeq" id="WP_015359796.1">
    <property type="nucleotide sequence ID" value="NZ_CP014672.1"/>
</dbReference>
<dbReference type="PROSITE" id="PS50926">
    <property type="entry name" value="TRAM"/>
    <property type="match status" value="1"/>
</dbReference>
<feature type="domain" description="TRAM" evidence="16">
    <location>
        <begin position="370"/>
        <end position="430"/>
    </location>
</feature>
<evidence type="ECO:0000256" key="11">
    <source>
        <dbReference type="ARBA" id="ARBA00023014"/>
    </source>
</evidence>
<keyword evidence="4" id="KW-0004">4Fe-4S</keyword>
<dbReference type="InterPro" id="IPR020612">
    <property type="entry name" value="Methylthiotransferase_CS"/>
</dbReference>
<keyword evidence="11" id="KW-0411">Iron-sulfur</keyword>
<evidence type="ECO:0000256" key="8">
    <source>
        <dbReference type="ARBA" id="ARBA00022694"/>
    </source>
</evidence>
<comment type="similarity">
    <text evidence="14">Belongs to the methylthiotransferase family. MtaB subfamily.</text>
</comment>
<keyword evidence="10" id="KW-0408">Iron</keyword>
<dbReference type="PROSITE" id="PS51918">
    <property type="entry name" value="RADICAL_SAM"/>
    <property type="match status" value="1"/>
</dbReference>
<dbReference type="PROSITE" id="PS01278">
    <property type="entry name" value="MTTASE_RADICAL"/>
    <property type="match status" value="1"/>
</dbReference>
<keyword evidence="5" id="KW-0963">Cytoplasm</keyword>
<dbReference type="SFLD" id="SFLDG01082">
    <property type="entry name" value="B12-binding_domain_containing"/>
    <property type="match status" value="1"/>
</dbReference>
<dbReference type="InterPro" id="IPR002792">
    <property type="entry name" value="TRAM_dom"/>
</dbReference>
<evidence type="ECO:0000256" key="1">
    <source>
        <dbReference type="ARBA" id="ARBA00001966"/>
    </source>
</evidence>
<sequence>MKKVAFITLGCKVNTYETEGMKRLFEKSGYEVVEPDNCADVYVINTCTVTHLSDRKSRQMIRRARRLNPDAVIAAVGCYAQVAPEEVSKIEGVNLVIGNNRKSEIVELVEEVSRDEKKIEVLPGRELKEYEELWAGSYTGHTRAFLKIQDGCDQFCSYCIIPFARGRIRSRSMESIMDEARKLVDNGFKEIVLTGIHLTSYGKDTGKGTLLDVIRELDKMERLSRIRLGSLEPLYMTEEMIREMSGIEKLCPHFHLSLQSGCDETLARMNRKYTTTEYRGIVEKIRRYFEDVAITTDIMTGFPGETDAEFRKTCEFVQSIGFSQAHIFQYSVRKGTKAAAMKDQVPPEVKEERSKILTAICNNSMRAFRENQIGRVKDVLFEEKVDGYYAGHTDNYIPVRVLSDENLSGELLSVRLVKNEHDFMIGQLYNEK</sequence>
<dbReference type="AlphaFoldDB" id="A0A1B1YF55"/>
<dbReference type="NCBIfam" id="TIGR00089">
    <property type="entry name" value="MiaB/RimO family radical SAM methylthiotransferase"/>
    <property type="match status" value="1"/>
</dbReference>
<dbReference type="PROSITE" id="PS51449">
    <property type="entry name" value="MTTASE_N"/>
    <property type="match status" value="1"/>
</dbReference>
<dbReference type="Gene3D" id="3.40.50.12160">
    <property type="entry name" value="Methylthiotransferase, N-terminal domain"/>
    <property type="match status" value="1"/>
</dbReference>
<dbReference type="InterPro" id="IPR006467">
    <property type="entry name" value="MiaB-like_bact"/>
</dbReference>
<feature type="domain" description="Radical SAM core" evidence="18">
    <location>
        <begin position="138"/>
        <end position="369"/>
    </location>
</feature>
<dbReference type="NCBIfam" id="TIGR01579">
    <property type="entry name" value="MiaB-like-C"/>
    <property type="match status" value="1"/>
</dbReference>
<dbReference type="InterPro" id="IPR005839">
    <property type="entry name" value="Methylthiotransferase"/>
</dbReference>
<dbReference type="PANTHER" id="PTHR11918">
    <property type="entry name" value="RADICAL SAM PROTEINS"/>
    <property type="match status" value="1"/>
</dbReference>
<dbReference type="Gene3D" id="3.80.30.20">
    <property type="entry name" value="tm_1862 like domain"/>
    <property type="match status" value="1"/>
</dbReference>
<dbReference type="GO" id="GO:0046872">
    <property type="term" value="F:metal ion binding"/>
    <property type="evidence" value="ECO:0007669"/>
    <property type="project" value="UniProtKB-KW"/>
</dbReference>
<evidence type="ECO:0000256" key="13">
    <source>
        <dbReference type="ARBA" id="ARBA00051661"/>
    </source>
</evidence>
<dbReference type="SFLD" id="SFLDG01061">
    <property type="entry name" value="methylthiotransferase"/>
    <property type="match status" value="1"/>
</dbReference>
<dbReference type="OrthoDB" id="9805215at2"/>
<evidence type="ECO:0000256" key="14">
    <source>
        <dbReference type="ARBA" id="ARBA00061574"/>
    </source>
</evidence>
<dbReference type="EC" id="2.8.4.5" evidence="3"/>
<comment type="catalytic activity">
    <reaction evidence="13">
        <text>N(6)-L-threonylcarbamoyladenosine(37) in tRNA + (sulfur carrier)-SH + AH2 + 2 S-adenosyl-L-methionine = 2-methylsulfanyl-N(6)-L-threonylcarbamoyladenosine(37) in tRNA + (sulfur carrier)-H + 5'-deoxyadenosine + L-methionine + A + S-adenosyl-L-homocysteine + 2 H(+)</text>
        <dbReference type="Rhea" id="RHEA:37075"/>
        <dbReference type="Rhea" id="RHEA-COMP:10163"/>
        <dbReference type="Rhea" id="RHEA-COMP:11092"/>
        <dbReference type="Rhea" id="RHEA-COMP:14737"/>
        <dbReference type="Rhea" id="RHEA-COMP:14739"/>
        <dbReference type="ChEBI" id="CHEBI:13193"/>
        <dbReference type="ChEBI" id="CHEBI:15378"/>
        <dbReference type="ChEBI" id="CHEBI:17319"/>
        <dbReference type="ChEBI" id="CHEBI:17499"/>
        <dbReference type="ChEBI" id="CHEBI:29917"/>
        <dbReference type="ChEBI" id="CHEBI:57844"/>
        <dbReference type="ChEBI" id="CHEBI:57856"/>
        <dbReference type="ChEBI" id="CHEBI:59789"/>
        <dbReference type="ChEBI" id="CHEBI:64428"/>
        <dbReference type="ChEBI" id="CHEBI:74418"/>
        <dbReference type="ChEBI" id="CHEBI:74420"/>
        <dbReference type="EC" id="2.8.4.5"/>
    </reaction>
</comment>
<keyword evidence="7" id="KW-0949">S-adenosyl-L-methionine</keyword>
<protein>
    <recommendedName>
        <fullName evidence="15">Threonylcarbamoyladenosine tRNA methylthiotransferase MtaB</fullName>
        <ecNumber evidence="3">2.8.4.5</ecNumber>
    </recommendedName>
    <alternativeName>
        <fullName evidence="12">tRNA-t(6)A37 methylthiotransferase</fullName>
    </alternativeName>
</protein>
<evidence type="ECO:0000256" key="15">
    <source>
        <dbReference type="ARBA" id="ARBA00069898"/>
    </source>
</evidence>
<evidence type="ECO:0000256" key="10">
    <source>
        <dbReference type="ARBA" id="ARBA00023004"/>
    </source>
</evidence>
<dbReference type="GO" id="GO:0051539">
    <property type="term" value="F:4 iron, 4 sulfur cluster binding"/>
    <property type="evidence" value="ECO:0007669"/>
    <property type="project" value="UniProtKB-KW"/>
</dbReference>
<dbReference type="InterPro" id="IPR023404">
    <property type="entry name" value="rSAM_horseshoe"/>
</dbReference>
<dbReference type="FunFam" id="3.40.50.12160:FF:000004">
    <property type="entry name" value="Threonylcarbamoyladenosine tRNA methylthiotransferase MtaB"/>
    <property type="match status" value="1"/>
</dbReference>
<evidence type="ECO:0000259" key="16">
    <source>
        <dbReference type="PROSITE" id="PS50926"/>
    </source>
</evidence>
<evidence type="ECO:0000256" key="6">
    <source>
        <dbReference type="ARBA" id="ARBA00022679"/>
    </source>
</evidence>
<dbReference type="SFLD" id="SFLDS00029">
    <property type="entry name" value="Radical_SAM"/>
    <property type="match status" value="1"/>
</dbReference>
<dbReference type="GO" id="GO:0035598">
    <property type="term" value="F:tRNA (N(6)-L-threonylcarbamoyladenosine(37)-C(2))-methylthiotransferase activity"/>
    <property type="evidence" value="ECO:0007669"/>
    <property type="project" value="UniProtKB-EC"/>
</dbReference>
<evidence type="ECO:0000256" key="7">
    <source>
        <dbReference type="ARBA" id="ARBA00022691"/>
    </source>
</evidence>
<evidence type="ECO:0000256" key="4">
    <source>
        <dbReference type="ARBA" id="ARBA00022485"/>
    </source>
</evidence>
<dbReference type="FunFam" id="3.80.30.20:FF:000001">
    <property type="entry name" value="tRNA-2-methylthio-N(6)-dimethylallyladenosine synthase 2"/>
    <property type="match status" value="1"/>
</dbReference>
<name>A0A1B1YF55_THEST</name>
<keyword evidence="6 19" id="KW-0808">Transferase</keyword>
<dbReference type="InterPro" id="IPR006638">
    <property type="entry name" value="Elp3/MiaA/NifB-like_rSAM"/>
</dbReference>
<dbReference type="Pfam" id="PF04055">
    <property type="entry name" value="Radical_SAM"/>
    <property type="match status" value="1"/>
</dbReference>
<proteinExistence type="inferred from homology"/>
<evidence type="ECO:0000259" key="17">
    <source>
        <dbReference type="PROSITE" id="PS51449"/>
    </source>
</evidence>
<evidence type="ECO:0000313" key="19">
    <source>
        <dbReference type="EMBL" id="ANW99402.1"/>
    </source>
</evidence>
<organism evidence="19 20">
    <name type="scientific">Thermoclostridium stercorarium subsp. thermolacticum DSM 2910</name>
    <dbReference type="NCBI Taxonomy" id="1121336"/>
    <lineage>
        <taxon>Bacteria</taxon>
        <taxon>Bacillati</taxon>
        <taxon>Bacillota</taxon>
        <taxon>Clostridia</taxon>
        <taxon>Eubacteriales</taxon>
        <taxon>Oscillospiraceae</taxon>
        <taxon>Thermoclostridium</taxon>
    </lineage>
</organism>
<dbReference type="InterPro" id="IPR034557">
    <property type="entry name" value="ThrcA_tRNA_MEthiotransferase"/>
</dbReference>
<dbReference type="InterPro" id="IPR058240">
    <property type="entry name" value="rSAM_sf"/>
</dbReference>
<keyword evidence="9" id="KW-0479">Metal-binding</keyword>
<dbReference type="InterPro" id="IPR013848">
    <property type="entry name" value="Methylthiotransferase_N"/>
</dbReference>
<dbReference type="InterPro" id="IPR038135">
    <property type="entry name" value="Methylthiotransferase_N_sf"/>
</dbReference>
<reference evidence="19 20" key="1">
    <citation type="submission" date="2016-02" db="EMBL/GenBank/DDBJ databases">
        <title>Comparison of Clostridium stercorarium subspecies using comparative genomics and transcriptomics.</title>
        <authorList>
            <person name="Schellenberg J."/>
            <person name="Thallinger G."/>
            <person name="Levin D.B."/>
            <person name="Zhang X."/>
            <person name="Alvare G."/>
            <person name="Fristensky B."/>
            <person name="Sparling R."/>
        </authorList>
    </citation>
    <scope>NUCLEOTIDE SEQUENCE [LARGE SCALE GENOMIC DNA]</scope>
    <source>
        <strain evidence="19 20">DSM 2910</strain>
    </source>
</reference>